<sequence>KYDGGLSEGNYLLFYKGTTGKKEVVS</sequence>
<name>A0A5J4RHN8_9ZZZZ</name>
<gene>
    <name evidence="1" type="ORF">EZS27_018356</name>
</gene>
<accession>A0A5J4RHN8</accession>
<feature type="non-terminal residue" evidence="1">
    <location>
        <position position="1"/>
    </location>
</feature>
<proteinExistence type="predicted"/>
<dbReference type="AlphaFoldDB" id="A0A5J4RHN8"/>
<dbReference type="EMBL" id="SNRY01001142">
    <property type="protein sequence ID" value="KAA6333199.1"/>
    <property type="molecule type" value="Genomic_DNA"/>
</dbReference>
<comment type="caution">
    <text evidence="1">The sequence shown here is derived from an EMBL/GenBank/DDBJ whole genome shotgun (WGS) entry which is preliminary data.</text>
</comment>
<evidence type="ECO:0000313" key="1">
    <source>
        <dbReference type="EMBL" id="KAA6333199.1"/>
    </source>
</evidence>
<reference evidence="1" key="1">
    <citation type="submission" date="2019-03" db="EMBL/GenBank/DDBJ databases">
        <title>Single cell metagenomics reveals metabolic interactions within the superorganism composed of flagellate Streblomastix strix and complex community of Bacteroidetes bacteria on its surface.</title>
        <authorList>
            <person name="Treitli S.C."/>
            <person name="Kolisko M."/>
            <person name="Husnik F."/>
            <person name="Keeling P."/>
            <person name="Hampl V."/>
        </authorList>
    </citation>
    <scope>NUCLEOTIDE SEQUENCE</scope>
    <source>
        <strain evidence="1">STM</strain>
    </source>
</reference>
<protein>
    <submittedName>
        <fullName evidence="1">Uncharacterized protein</fullName>
    </submittedName>
</protein>
<organism evidence="1">
    <name type="scientific">termite gut metagenome</name>
    <dbReference type="NCBI Taxonomy" id="433724"/>
    <lineage>
        <taxon>unclassified sequences</taxon>
        <taxon>metagenomes</taxon>
        <taxon>organismal metagenomes</taxon>
    </lineage>
</organism>